<dbReference type="RefSeq" id="WP_077399453.1">
    <property type="nucleotide sequence ID" value="NZ_CP019650.1"/>
</dbReference>
<keyword evidence="7" id="KW-0915">Sodium</keyword>
<sequence length="411" mass="44096">MTAVRKFIEHESFGGILLVSAALIAMLLANSALQGFYFDGLNTTVAVIFGDFSIQKPLLLWVNDGLMALFFLLVGLEIKREVLEGHLSSRDQVILPGLAAVAGMAFPALIYTAINFDNPETMRGWAVPSATDIAFAIGVFTLFGKRLPVSLKLFLLSVAIFDDIGAILIIALFYSSDLSMVSLGVASAGFAALFMLNRARVTNLAPYVLIGIIIWIAVLKSGVHATLAGFLTAWFIPLRVNRAKPRVPLHRMEHGLLPWVTLMILPVFAFANAGVSLSGFSLERLLNPVTLGIALGLFFGNQVGIFSTAWLTVKSGLARLPAGANWLHVYGVALLCGVGFTMSLFIGTLAFEGYPPAYQENVKVGVLLGSFLSAFAGIAVLYYSCRKPAEEGLSRNEQRAGIFQASSAGKA</sequence>
<organism evidence="8 9">
    <name type="scientific">Microbulbifer agarilyticus</name>
    <dbReference type="NCBI Taxonomy" id="260552"/>
    <lineage>
        <taxon>Bacteria</taxon>
        <taxon>Pseudomonadati</taxon>
        <taxon>Pseudomonadota</taxon>
        <taxon>Gammaproteobacteria</taxon>
        <taxon>Cellvibrionales</taxon>
        <taxon>Microbulbiferaceae</taxon>
        <taxon>Microbulbifer</taxon>
    </lineage>
</organism>
<keyword evidence="4 7" id="KW-1133">Transmembrane helix</keyword>
<reference evidence="8" key="1">
    <citation type="submission" date="2017-02" db="EMBL/GenBank/DDBJ databases">
        <title>Genome of Microbulbifer agarilyticus GP101.</title>
        <authorList>
            <person name="Jung J."/>
            <person name="Bae S.S."/>
            <person name="Baek K."/>
        </authorList>
    </citation>
    <scope>NUCLEOTIDE SEQUENCE [LARGE SCALE GENOMIC DNA]</scope>
    <source>
        <strain evidence="8">GP101</strain>
    </source>
</reference>
<keyword evidence="2 7" id="KW-1003">Cell membrane</keyword>
<dbReference type="PANTHER" id="PTHR30341:SF0">
    <property type="entry name" value="NA(+)_H(+) ANTIPORTER NHAA"/>
    <property type="match status" value="1"/>
</dbReference>
<dbReference type="Gene3D" id="1.20.1530.10">
    <property type="entry name" value="Na+/H+ antiporter like domain"/>
    <property type="match status" value="1"/>
</dbReference>
<evidence type="ECO:0000256" key="1">
    <source>
        <dbReference type="ARBA" id="ARBA00004429"/>
    </source>
</evidence>
<feature type="transmembrane region" description="Helical" evidence="7">
    <location>
        <begin position="153"/>
        <end position="174"/>
    </location>
</feature>
<accession>A0A1Q2M0W9</accession>
<feature type="transmembrane region" description="Helical" evidence="7">
    <location>
        <begin position="208"/>
        <end position="236"/>
    </location>
</feature>
<feature type="transmembrane region" description="Helical" evidence="7">
    <location>
        <begin position="180"/>
        <end position="196"/>
    </location>
</feature>
<dbReference type="KEGG" id="maga:Mag101_00845"/>
<dbReference type="STRING" id="260552.Mag101_00845"/>
<evidence type="ECO:0000313" key="9">
    <source>
        <dbReference type="Proteomes" id="UP000188219"/>
    </source>
</evidence>
<keyword evidence="3 7" id="KW-0812">Transmembrane</keyword>
<dbReference type="NCBIfam" id="NF007111">
    <property type="entry name" value="PRK09560.1"/>
    <property type="match status" value="1"/>
</dbReference>
<dbReference type="GO" id="GO:0015385">
    <property type="term" value="F:sodium:proton antiporter activity"/>
    <property type="evidence" value="ECO:0007669"/>
    <property type="project" value="UniProtKB-UniRule"/>
</dbReference>
<proteinExistence type="inferred from homology"/>
<dbReference type="NCBIfam" id="TIGR00773">
    <property type="entry name" value="NhaA"/>
    <property type="match status" value="1"/>
</dbReference>
<keyword evidence="7" id="KW-0050">Antiport</keyword>
<dbReference type="InterPro" id="IPR004670">
    <property type="entry name" value="NhaA"/>
</dbReference>
<evidence type="ECO:0000256" key="2">
    <source>
        <dbReference type="ARBA" id="ARBA00022475"/>
    </source>
</evidence>
<dbReference type="InterPro" id="IPR023171">
    <property type="entry name" value="Na/H_antiporter_dom_sf"/>
</dbReference>
<dbReference type="OrthoDB" id="9808135at2"/>
<feature type="transmembrane region" description="Helical" evidence="7">
    <location>
        <begin position="256"/>
        <end position="277"/>
    </location>
</feature>
<evidence type="ECO:0000256" key="7">
    <source>
        <dbReference type="HAMAP-Rule" id="MF_01844"/>
    </source>
</evidence>
<evidence type="ECO:0000256" key="5">
    <source>
        <dbReference type="ARBA" id="ARBA00023136"/>
    </source>
</evidence>
<feature type="transmembrane region" description="Helical" evidence="7">
    <location>
        <begin position="330"/>
        <end position="352"/>
    </location>
</feature>
<dbReference type="EMBL" id="CP019650">
    <property type="protein sequence ID" value="AQQ66355.1"/>
    <property type="molecule type" value="Genomic_DNA"/>
</dbReference>
<dbReference type="Proteomes" id="UP000188219">
    <property type="component" value="Chromosome"/>
</dbReference>
<name>A0A1Q2M0W9_9GAMM</name>
<dbReference type="eggNOG" id="COG3004">
    <property type="taxonomic scope" value="Bacteria"/>
</dbReference>
<keyword evidence="5 7" id="KW-0472">Membrane</keyword>
<keyword evidence="6 7" id="KW-0739">Sodium transport</keyword>
<dbReference type="AlphaFoldDB" id="A0A1Q2M0W9"/>
<feature type="transmembrane region" description="Helical" evidence="7">
    <location>
        <begin position="126"/>
        <end position="144"/>
    </location>
</feature>
<dbReference type="NCBIfam" id="NF007112">
    <property type="entry name" value="PRK09561.1"/>
    <property type="match status" value="1"/>
</dbReference>
<feature type="transmembrane region" description="Helical" evidence="7">
    <location>
        <begin position="289"/>
        <end position="310"/>
    </location>
</feature>
<evidence type="ECO:0000313" key="8">
    <source>
        <dbReference type="EMBL" id="AQQ66355.1"/>
    </source>
</evidence>
<dbReference type="HAMAP" id="MF_01844">
    <property type="entry name" value="NhaA"/>
    <property type="match status" value="1"/>
</dbReference>
<keyword evidence="7" id="KW-0813">Transport</keyword>
<feature type="transmembrane region" description="Helical" evidence="7">
    <location>
        <begin position="93"/>
        <end position="114"/>
    </location>
</feature>
<feature type="transmembrane region" description="Helical" evidence="7">
    <location>
        <begin position="58"/>
        <end position="78"/>
    </location>
</feature>
<dbReference type="GO" id="GO:0006885">
    <property type="term" value="P:regulation of pH"/>
    <property type="evidence" value="ECO:0007669"/>
    <property type="project" value="UniProtKB-UniRule"/>
</dbReference>
<comment type="function">
    <text evidence="7">Na(+)/H(+) antiporter that extrudes sodium in exchange for external protons.</text>
</comment>
<protein>
    <recommendedName>
        <fullName evidence="7">Na(+)/H(+) antiporter NhaA</fullName>
    </recommendedName>
    <alternativeName>
        <fullName evidence="7">Sodium/proton antiporter NhaA</fullName>
    </alternativeName>
</protein>
<evidence type="ECO:0000256" key="4">
    <source>
        <dbReference type="ARBA" id="ARBA00022989"/>
    </source>
</evidence>
<dbReference type="PANTHER" id="PTHR30341">
    <property type="entry name" value="SODIUM ION/PROTON ANTIPORTER NHAA-RELATED"/>
    <property type="match status" value="1"/>
</dbReference>
<dbReference type="GO" id="GO:0005886">
    <property type="term" value="C:plasma membrane"/>
    <property type="evidence" value="ECO:0007669"/>
    <property type="project" value="UniProtKB-SubCell"/>
</dbReference>
<dbReference type="Pfam" id="PF06965">
    <property type="entry name" value="Na_H_antiport_1"/>
    <property type="match status" value="1"/>
</dbReference>
<evidence type="ECO:0000256" key="3">
    <source>
        <dbReference type="ARBA" id="ARBA00022692"/>
    </source>
</evidence>
<gene>
    <name evidence="7" type="primary">nhaA</name>
    <name evidence="8" type="ORF">Mag101_00845</name>
</gene>
<keyword evidence="9" id="KW-1185">Reference proteome</keyword>
<comment type="subcellular location">
    <subcellularLocation>
        <location evidence="1">Cell inner membrane</location>
        <topology evidence="1">Multi-pass membrane protein</topology>
    </subcellularLocation>
    <subcellularLocation>
        <location evidence="7">Cell membrane</location>
        <topology evidence="7">Multi-pass membrane protein</topology>
    </subcellularLocation>
</comment>
<feature type="transmembrane region" description="Helical" evidence="7">
    <location>
        <begin position="364"/>
        <end position="383"/>
    </location>
</feature>
<keyword evidence="7" id="KW-0406">Ion transport</keyword>
<comment type="similarity">
    <text evidence="7">Belongs to the NhaA Na(+)/H(+) (TC 2.A.33) antiporter family.</text>
</comment>
<comment type="catalytic activity">
    <reaction evidence="7">
        <text>Na(+)(in) + 2 H(+)(out) = Na(+)(out) + 2 H(+)(in)</text>
        <dbReference type="Rhea" id="RHEA:29251"/>
        <dbReference type="ChEBI" id="CHEBI:15378"/>
        <dbReference type="ChEBI" id="CHEBI:29101"/>
    </reaction>
</comment>
<feature type="transmembrane region" description="Helical" evidence="7">
    <location>
        <begin position="12"/>
        <end position="38"/>
    </location>
</feature>
<evidence type="ECO:0000256" key="6">
    <source>
        <dbReference type="ARBA" id="ARBA00023201"/>
    </source>
</evidence>